<sequence length="249" mass="29413">MKTKIIDKLKTLEKEKNIEILFAIESGSRSWGFASPDSDYDIRFIYKHPVDWYLSPWEKRDTIEFMTEDDLDGSGWDLKKTFHLLNKSNVPLLEHLYSHIFYVKNDAFLEKILPLAKEAFSPVAVVFHYLSISKKYLESCNKDEVKLKDYFYCLRTTLASKWVVEKETFPPVIFHEMLDLLPKNIFDKVQFLLNVKSENGEKYFHAQDWELFEYLKSEIENLSEKAKTLRAGNLDKSEAERIFVELLKS</sequence>
<gene>
    <name evidence="1" type="ORF">SAMN05444409_0761</name>
</gene>
<dbReference type="STRING" id="1416779.SAMN05444409_0761"/>
<evidence type="ECO:0000313" key="2">
    <source>
        <dbReference type="Proteomes" id="UP000185207"/>
    </source>
</evidence>
<evidence type="ECO:0008006" key="3">
    <source>
        <dbReference type="Google" id="ProtNLM"/>
    </source>
</evidence>
<dbReference type="AlphaFoldDB" id="A0A1N6EP70"/>
<keyword evidence="2" id="KW-1185">Reference proteome</keyword>
<evidence type="ECO:0000313" key="1">
    <source>
        <dbReference type="EMBL" id="SIN84798.1"/>
    </source>
</evidence>
<dbReference type="Proteomes" id="UP000185207">
    <property type="component" value="Unassembled WGS sequence"/>
</dbReference>
<dbReference type="EMBL" id="FSRK01000001">
    <property type="protein sequence ID" value="SIN84798.1"/>
    <property type="molecule type" value="Genomic_DNA"/>
</dbReference>
<reference evidence="2" key="1">
    <citation type="submission" date="2016-11" db="EMBL/GenBank/DDBJ databases">
        <authorList>
            <person name="Varghese N."/>
            <person name="Submissions S."/>
        </authorList>
    </citation>
    <scope>NUCLEOTIDE SEQUENCE [LARGE SCALE GENOMIC DNA]</scope>
    <source>
        <strain evidence="2">DSM 27623</strain>
    </source>
</reference>
<dbReference type="InterPro" id="IPR018775">
    <property type="entry name" value="RlaP"/>
</dbReference>
<dbReference type="OrthoDB" id="9796845at2"/>
<dbReference type="Pfam" id="PF10127">
    <property type="entry name" value="RlaP"/>
    <property type="match status" value="1"/>
</dbReference>
<name>A0A1N6EP70_9FLAO</name>
<dbReference type="RefSeq" id="WP_074233547.1">
    <property type="nucleotide sequence ID" value="NZ_FSRK01000001.1"/>
</dbReference>
<dbReference type="PANTHER" id="PTHR34817:SF2">
    <property type="entry name" value="NUCLEOTIDYLTRANSFERASE"/>
    <property type="match status" value="1"/>
</dbReference>
<accession>A0A1N6EP70</accession>
<proteinExistence type="predicted"/>
<organism evidence="1 2">
    <name type="scientific">Epilithonimonas zeae</name>
    <dbReference type="NCBI Taxonomy" id="1416779"/>
    <lineage>
        <taxon>Bacteria</taxon>
        <taxon>Pseudomonadati</taxon>
        <taxon>Bacteroidota</taxon>
        <taxon>Flavobacteriia</taxon>
        <taxon>Flavobacteriales</taxon>
        <taxon>Weeksellaceae</taxon>
        <taxon>Chryseobacterium group</taxon>
        <taxon>Epilithonimonas</taxon>
    </lineage>
</organism>
<protein>
    <recommendedName>
        <fullName evidence="3">Nucleotidyltransferase domain-containing protein</fullName>
    </recommendedName>
</protein>
<dbReference type="PANTHER" id="PTHR34817">
    <property type="entry name" value="NUCLEOTIDYLTRANSFERASE"/>
    <property type="match status" value="1"/>
</dbReference>